<dbReference type="InterPro" id="IPR000873">
    <property type="entry name" value="AMP-dep_synth/lig_dom"/>
</dbReference>
<dbReference type="Proteomes" id="UP000244855">
    <property type="component" value="Unassembled WGS sequence"/>
</dbReference>
<dbReference type="PANTHER" id="PTHR24096:SF422">
    <property type="entry name" value="BCDNA.GH02901"/>
    <property type="match status" value="1"/>
</dbReference>
<dbReference type="InterPro" id="IPR020845">
    <property type="entry name" value="AMP-binding_CS"/>
</dbReference>
<evidence type="ECO:0000313" key="2">
    <source>
        <dbReference type="EMBL" id="PVH90390.1"/>
    </source>
</evidence>
<sequence length="534" mass="58934">MVFTAPPWIPSLLYGPPNSIPIHQFQFEEEHGRCQFRHSRDPFTCGISATTRSVVEIKSRIEYLAKGIGRAMGWAPNTGSEWEKVVSIFSMNHIDYMVLGWAVHRLNGILTPASAAYSARELEHQLRDSRSQAIFTCESLLPTAIQAAAAAGLSEDHVYLLEPSNQTRTSSSSCSWKSVDELVSEGMNEPPLEELCWETGQGARQVAYLCYSSGTSGSPKGVMITHKNVIANVLQLSTLATYNEVCLGVLPMSHAYAITTLQLCTYRGDGVIVLPNADLRACSKAISRYQIRTLYLVPAIIGLIMRNHDFLGRYDVSSVVDIISGAAPLRNVTVLALQKIFPKWQVRQGYGLTEACTVISWTPGHDIMPGSVGCLLPDIEAKIVSSDSEEISQHNVPGELLVRSASVSVGYYNDAESTKQTFVDGWLHTGDEAMMCASSLGYEHLVITDRVKEVIKVRDALSGEVPKAFIAKKHKVGDNEVSDHDLQCIIQKYVDDNMAEYKRLKGGVEFIAEIPRGPEGKLLRRILRQKNNTM</sequence>
<dbReference type="InterPro" id="IPR045851">
    <property type="entry name" value="AMP-bd_C_sf"/>
</dbReference>
<dbReference type="PROSITE" id="PS00455">
    <property type="entry name" value="AMP_BINDING"/>
    <property type="match status" value="1"/>
</dbReference>
<dbReference type="Gene3D" id="3.40.50.980">
    <property type="match status" value="2"/>
</dbReference>
<organism evidence="2 3">
    <name type="scientific">Periconia macrospinosa</name>
    <dbReference type="NCBI Taxonomy" id="97972"/>
    <lineage>
        <taxon>Eukaryota</taxon>
        <taxon>Fungi</taxon>
        <taxon>Dikarya</taxon>
        <taxon>Ascomycota</taxon>
        <taxon>Pezizomycotina</taxon>
        <taxon>Dothideomycetes</taxon>
        <taxon>Pleosporomycetidae</taxon>
        <taxon>Pleosporales</taxon>
        <taxon>Massarineae</taxon>
        <taxon>Periconiaceae</taxon>
        <taxon>Periconia</taxon>
    </lineage>
</organism>
<dbReference type="PANTHER" id="PTHR24096">
    <property type="entry name" value="LONG-CHAIN-FATTY-ACID--COA LIGASE"/>
    <property type="match status" value="1"/>
</dbReference>
<dbReference type="GO" id="GO:0016405">
    <property type="term" value="F:CoA-ligase activity"/>
    <property type="evidence" value="ECO:0007669"/>
    <property type="project" value="TreeGrafter"/>
</dbReference>
<dbReference type="SUPFAM" id="SSF56801">
    <property type="entry name" value="Acetyl-CoA synthetase-like"/>
    <property type="match status" value="1"/>
</dbReference>
<dbReference type="STRING" id="97972.A0A2V1CXB4"/>
<accession>A0A2V1CXB4</accession>
<reference evidence="2 3" key="1">
    <citation type="journal article" date="2018" name="Sci. Rep.">
        <title>Comparative genomics provides insights into the lifestyle and reveals functional heterogeneity of dark septate endophytic fungi.</title>
        <authorList>
            <person name="Knapp D.G."/>
            <person name="Nemeth J.B."/>
            <person name="Barry K."/>
            <person name="Hainaut M."/>
            <person name="Henrissat B."/>
            <person name="Johnson J."/>
            <person name="Kuo A."/>
            <person name="Lim J.H.P."/>
            <person name="Lipzen A."/>
            <person name="Nolan M."/>
            <person name="Ohm R.A."/>
            <person name="Tamas L."/>
            <person name="Grigoriev I.V."/>
            <person name="Spatafora J.W."/>
            <person name="Nagy L.G."/>
            <person name="Kovacs G.M."/>
        </authorList>
    </citation>
    <scope>NUCLEOTIDE SEQUENCE [LARGE SCALE GENOMIC DNA]</scope>
    <source>
        <strain evidence="2 3">DSE2036</strain>
    </source>
</reference>
<feature type="domain" description="AMP-dependent synthetase/ligase" evidence="1">
    <location>
        <begin position="82"/>
        <end position="412"/>
    </location>
</feature>
<dbReference type="EMBL" id="KZ806359">
    <property type="protein sequence ID" value="PVH90390.1"/>
    <property type="molecule type" value="Genomic_DNA"/>
</dbReference>
<proteinExistence type="predicted"/>
<gene>
    <name evidence="2" type="ORF">DM02DRAFT_681008</name>
</gene>
<dbReference type="AlphaFoldDB" id="A0A2V1CXB4"/>
<name>A0A2V1CXB4_9PLEO</name>
<evidence type="ECO:0000313" key="3">
    <source>
        <dbReference type="Proteomes" id="UP000244855"/>
    </source>
</evidence>
<keyword evidence="2" id="KW-0436">Ligase</keyword>
<evidence type="ECO:0000259" key="1">
    <source>
        <dbReference type="Pfam" id="PF00501"/>
    </source>
</evidence>
<dbReference type="Gene3D" id="2.30.38.10">
    <property type="entry name" value="Luciferase, Domain 3"/>
    <property type="match status" value="1"/>
</dbReference>
<dbReference type="Gene3D" id="3.30.300.30">
    <property type="match status" value="1"/>
</dbReference>
<protein>
    <submittedName>
        <fullName evidence="2">Phenylacetyl-CoA ligase-like protein</fullName>
    </submittedName>
</protein>
<dbReference type="Pfam" id="PF00501">
    <property type="entry name" value="AMP-binding"/>
    <property type="match status" value="1"/>
</dbReference>
<keyword evidence="3" id="KW-1185">Reference proteome</keyword>
<dbReference type="OrthoDB" id="6509636at2759"/>